<dbReference type="InterPro" id="IPR020667">
    <property type="entry name" value="DNA_mismatch_repair_MutL"/>
</dbReference>
<dbReference type="Pfam" id="PF13589">
    <property type="entry name" value="HATPase_c_3"/>
    <property type="match status" value="1"/>
</dbReference>
<dbReference type="InterPro" id="IPR020568">
    <property type="entry name" value="Ribosomal_Su5_D2-typ_SF"/>
</dbReference>
<evidence type="ECO:0000259" key="7">
    <source>
        <dbReference type="SMART" id="SM00853"/>
    </source>
</evidence>
<dbReference type="InterPro" id="IPR014721">
    <property type="entry name" value="Ribsml_uS5_D2-typ_fold_subgr"/>
</dbReference>
<evidence type="ECO:0000259" key="8">
    <source>
        <dbReference type="SMART" id="SM01340"/>
    </source>
</evidence>
<dbReference type="PROSITE" id="PS00058">
    <property type="entry name" value="DNA_MISMATCH_REPAIR_1"/>
    <property type="match status" value="1"/>
</dbReference>
<dbReference type="OrthoDB" id="9763467at2"/>
<dbReference type="Proteomes" id="UP000035955">
    <property type="component" value="Unassembled WGS sequence"/>
</dbReference>
<evidence type="ECO:0000313" key="10">
    <source>
        <dbReference type="Proteomes" id="UP000035955"/>
    </source>
</evidence>
<dbReference type="InterPro" id="IPR014762">
    <property type="entry name" value="DNA_mismatch_repair_CS"/>
</dbReference>
<comment type="function">
    <text evidence="5">This protein is involved in the repair of mismatches in DNA. It is required for dam-dependent methyl-directed DNA mismatch repair. May act as a 'molecular matchmaker', a protein that promotes the formation of a stable complex between two or more DNA-binding proteins in an ATP-dependent manner without itself being part of a final effector complex.</text>
</comment>
<dbReference type="GO" id="GO:0030983">
    <property type="term" value="F:mismatched DNA binding"/>
    <property type="evidence" value="ECO:0007669"/>
    <property type="project" value="InterPro"/>
</dbReference>
<dbReference type="InterPro" id="IPR037198">
    <property type="entry name" value="MutL_C_sf"/>
</dbReference>
<protein>
    <recommendedName>
        <fullName evidence="2 5">DNA mismatch repair protein MutL</fullName>
    </recommendedName>
</protein>
<evidence type="ECO:0000256" key="5">
    <source>
        <dbReference type="HAMAP-Rule" id="MF_00149"/>
    </source>
</evidence>
<dbReference type="GO" id="GO:0140664">
    <property type="term" value="F:ATP-dependent DNA damage sensor activity"/>
    <property type="evidence" value="ECO:0007669"/>
    <property type="project" value="InterPro"/>
</dbReference>
<dbReference type="Pfam" id="PF01119">
    <property type="entry name" value="DNA_mis_repair"/>
    <property type="match status" value="1"/>
</dbReference>
<dbReference type="SMART" id="SM01340">
    <property type="entry name" value="DNA_mis_repair"/>
    <property type="match status" value="1"/>
</dbReference>
<evidence type="ECO:0000256" key="1">
    <source>
        <dbReference type="ARBA" id="ARBA00006082"/>
    </source>
</evidence>
<organism evidence="9 10">
    <name type="scientific">Methylobacterium variabile</name>
    <dbReference type="NCBI Taxonomy" id="298794"/>
    <lineage>
        <taxon>Bacteria</taxon>
        <taxon>Pseudomonadati</taxon>
        <taxon>Pseudomonadota</taxon>
        <taxon>Alphaproteobacteria</taxon>
        <taxon>Hyphomicrobiales</taxon>
        <taxon>Methylobacteriaceae</taxon>
        <taxon>Methylobacterium</taxon>
    </lineage>
</organism>
<feature type="compositionally biased region" description="Basic and acidic residues" evidence="6">
    <location>
        <begin position="416"/>
        <end position="435"/>
    </location>
</feature>
<accession>A0A0J6VED2</accession>
<sequence length="674" mass="71202">MAHSPPGRPPVRRLDPVLVDRIAAGEVVERPASAVKELVENAVDAGATSIAVTIAAGGRKLIRVVDDGGGMGPEDLALAVERHATSKLPDGDLDRIDTLGFRGEALPSIGAVARLAITSRVPGAETGHSIVVDAGHKGPVRPAASQTGTRIEVTELFAATPARLKFLKSDRAEAGAVGEILRRLAVAHPQIRFTLSAEGSSSGGLVLPAETGPGSWLRRLVAVLGPEFGQNSAPLSLEREAFALDGHVGLPTFHRAAATHVHFVVNGRPVRDRLLLSAVRGAYADVMASDRHPVLALALTCDPALVDVNVHPAKTEVRFRDPGLVRGLIVSAIHEALRREGGRSSATVAARTLESLRPASTPMPVPVPVPVPVPAATPVQAHAPIQAPPAARPAASPSLFARRDETVPARPAGSGRPERFEQDFGRAPWEAREPEQAAYEPPPGASENGLTPGGLGEVAQARFSGDLALPSADLRPPPPEETAHPLGAARAQLHETYIVAQTRDGIVIVDQHAAHERLVYERLKRERAGGGIARQILLIPEVVELDPAEADRLAEAAESLQDLGLVLEPFGHGAVLVREVPAALAGGALRSLLTDVVDALNEGGADPLARRLDAVLSRMSCHGSIRAGRRLRPEEMNALLREMEATPFSGQCNHGRPTYVELKLSDVERLFGRR</sequence>
<dbReference type="CDD" id="cd00782">
    <property type="entry name" value="MutL_Trans"/>
    <property type="match status" value="1"/>
</dbReference>
<dbReference type="PANTHER" id="PTHR10073">
    <property type="entry name" value="DNA MISMATCH REPAIR PROTEIN MLH, PMS, MUTL"/>
    <property type="match status" value="1"/>
</dbReference>
<comment type="similarity">
    <text evidence="1 5">Belongs to the DNA mismatch repair MutL/HexB family.</text>
</comment>
<dbReference type="Pfam" id="PF08676">
    <property type="entry name" value="MutL_C"/>
    <property type="match status" value="1"/>
</dbReference>
<dbReference type="Gene3D" id="3.30.230.10">
    <property type="match status" value="1"/>
</dbReference>
<dbReference type="PANTHER" id="PTHR10073:SF12">
    <property type="entry name" value="DNA MISMATCH REPAIR PROTEIN MLH1"/>
    <property type="match status" value="1"/>
</dbReference>
<dbReference type="GO" id="GO:0006298">
    <property type="term" value="P:mismatch repair"/>
    <property type="evidence" value="ECO:0007669"/>
    <property type="project" value="UniProtKB-UniRule"/>
</dbReference>
<dbReference type="EMBL" id="LABY01000084">
    <property type="protein sequence ID" value="KMO37431.1"/>
    <property type="molecule type" value="Genomic_DNA"/>
</dbReference>
<feature type="domain" description="DNA mismatch repair protein S5" evidence="8">
    <location>
        <begin position="220"/>
        <end position="338"/>
    </location>
</feature>
<dbReference type="PATRIC" id="fig|298794.3.peg.7455"/>
<comment type="caution">
    <text evidence="9">The sequence shown here is derived from an EMBL/GenBank/DDBJ whole genome shotgun (WGS) entry which is preliminary data.</text>
</comment>
<name>A0A0J6VED2_9HYPH</name>
<dbReference type="CDD" id="cd16926">
    <property type="entry name" value="HATPase_MutL-MLH-PMS-like"/>
    <property type="match status" value="1"/>
</dbReference>
<evidence type="ECO:0000256" key="2">
    <source>
        <dbReference type="ARBA" id="ARBA00021975"/>
    </source>
</evidence>
<dbReference type="SUPFAM" id="SSF55874">
    <property type="entry name" value="ATPase domain of HSP90 chaperone/DNA topoisomerase II/histidine kinase"/>
    <property type="match status" value="1"/>
</dbReference>
<dbReference type="InterPro" id="IPR013507">
    <property type="entry name" value="DNA_mismatch_S5_2-like"/>
</dbReference>
<dbReference type="InterPro" id="IPR042121">
    <property type="entry name" value="MutL_C_regsub"/>
</dbReference>
<feature type="domain" description="MutL C-terminal dimerisation" evidence="7">
    <location>
        <begin position="489"/>
        <end position="631"/>
    </location>
</feature>
<dbReference type="Gene3D" id="3.30.565.10">
    <property type="entry name" value="Histidine kinase-like ATPase, C-terminal domain"/>
    <property type="match status" value="1"/>
</dbReference>
<dbReference type="GO" id="GO:0032300">
    <property type="term" value="C:mismatch repair complex"/>
    <property type="evidence" value="ECO:0007669"/>
    <property type="project" value="InterPro"/>
</dbReference>
<evidence type="ECO:0000256" key="6">
    <source>
        <dbReference type="SAM" id="MobiDB-lite"/>
    </source>
</evidence>
<dbReference type="InterPro" id="IPR042120">
    <property type="entry name" value="MutL_C_dimsub"/>
</dbReference>
<evidence type="ECO:0000256" key="4">
    <source>
        <dbReference type="ARBA" id="ARBA00023204"/>
    </source>
</evidence>
<gene>
    <name evidence="5" type="primary">mutL</name>
    <name evidence="9" type="ORF">VQ02_13465</name>
</gene>
<feature type="region of interest" description="Disordered" evidence="6">
    <location>
        <begin position="385"/>
        <end position="457"/>
    </location>
</feature>
<evidence type="ECO:0000256" key="3">
    <source>
        <dbReference type="ARBA" id="ARBA00022763"/>
    </source>
</evidence>
<dbReference type="GO" id="GO:0005524">
    <property type="term" value="F:ATP binding"/>
    <property type="evidence" value="ECO:0007669"/>
    <property type="project" value="InterPro"/>
</dbReference>
<dbReference type="SUPFAM" id="SSF54211">
    <property type="entry name" value="Ribosomal protein S5 domain 2-like"/>
    <property type="match status" value="1"/>
</dbReference>
<dbReference type="InterPro" id="IPR036890">
    <property type="entry name" value="HATPase_C_sf"/>
</dbReference>
<dbReference type="GO" id="GO:0016887">
    <property type="term" value="F:ATP hydrolysis activity"/>
    <property type="evidence" value="ECO:0007669"/>
    <property type="project" value="InterPro"/>
</dbReference>
<dbReference type="InterPro" id="IPR038973">
    <property type="entry name" value="MutL/Mlh/Pms-like"/>
</dbReference>
<keyword evidence="10" id="KW-1185">Reference proteome</keyword>
<dbReference type="AlphaFoldDB" id="A0A0J6VED2"/>
<keyword evidence="4 5" id="KW-0234">DNA repair</keyword>
<dbReference type="Gene3D" id="3.30.1540.20">
    <property type="entry name" value="MutL, C-terminal domain, dimerisation subdomain"/>
    <property type="match status" value="1"/>
</dbReference>
<dbReference type="NCBIfam" id="TIGR00585">
    <property type="entry name" value="mutl"/>
    <property type="match status" value="1"/>
</dbReference>
<dbReference type="FunFam" id="3.30.565.10:FF:000003">
    <property type="entry name" value="DNA mismatch repair endonuclease MutL"/>
    <property type="match status" value="1"/>
</dbReference>
<evidence type="ECO:0000313" key="9">
    <source>
        <dbReference type="EMBL" id="KMO37431.1"/>
    </source>
</evidence>
<dbReference type="NCBIfam" id="NF000953">
    <property type="entry name" value="PRK00095.2-4"/>
    <property type="match status" value="1"/>
</dbReference>
<dbReference type="InterPro" id="IPR002099">
    <property type="entry name" value="MutL/Mlh/PMS"/>
</dbReference>
<dbReference type="InterPro" id="IPR014790">
    <property type="entry name" value="MutL_C"/>
</dbReference>
<dbReference type="SUPFAM" id="SSF118116">
    <property type="entry name" value="DNA mismatch repair protein MutL"/>
    <property type="match status" value="1"/>
</dbReference>
<reference evidence="9 10" key="1">
    <citation type="submission" date="2015-03" db="EMBL/GenBank/DDBJ databases">
        <title>Genome sequencing of Methylobacterium variabile DSM 16961.</title>
        <authorList>
            <person name="Chaudhry V."/>
            <person name="Patil P.B."/>
        </authorList>
    </citation>
    <scope>NUCLEOTIDE SEQUENCE [LARGE SCALE GENOMIC DNA]</scope>
    <source>
        <strain evidence="9 10">DSM 16961</strain>
    </source>
</reference>
<proteinExistence type="inferred from homology"/>
<dbReference type="HAMAP" id="MF_00149">
    <property type="entry name" value="DNA_mis_repair"/>
    <property type="match status" value="1"/>
</dbReference>
<dbReference type="RefSeq" id="WP_048444705.1">
    <property type="nucleotide sequence ID" value="NZ_LABY01000084.1"/>
</dbReference>
<dbReference type="Gene3D" id="3.30.1370.100">
    <property type="entry name" value="MutL, C-terminal domain, regulatory subdomain"/>
    <property type="match status" value="1"/>
</dbReference>
<dbReference type="SMART" id="SM00853">
    <property type="entry name" value="MutL_C"/>
    <property type="match status" value="1"/>
</dbReference>
<keyword evidence="3 5" id="KW-0227">DNA damage</keyword>